<evidence type="ECO:0000259" key="1">
    <source>
        <dbReference type="Pfam" id="PF07969"/>
    </source>
</evidence>
<dbReference type="Gene3D" id="3.10.310.70">
    <property type="match status" value="1"/>
</dbReference>
<dbReference type="InterPro" id="IPR033932">
    <property type="entry name" value="YtcJ-like"/>
</dbReference>
<dbReference type="Proteomes" id="UP000315400">
    <property type="component" value="Unassembled WGS sequence"/>
</dbReference>
<dbReference type="PANTHER" id="PTHR22642">
    <property type="entry name" value="IMIDAZOLONEPROPIONASE"/>
    <property type="match status" value="1"/>
</dbReference>
<dbReference type="Gene3D" id="3.20.20.140">
    <property type="entry name" value="Metal-dependent hydrolases"/>
    <property type="match status" value="1"/>
</dbReference>
<gene>
    <name evidence="2" type="ORF">FKY71_04385</name>
</gene>
<dbReference type="InterPro" id="IPR032466">
    <property type="entry name" value="Metal_Hydrolase"/>
</dbReference>
<protein>
    <submittedName>
        <fullName evidence="2">Amidohydrolase</fullName>
    </submittedName>
</protein>
<evidence type="ECO:0000313" key="2">
    <source>
        <dbReference type="EMBL" id="TQF00264.1"/>
    </source>
</evidence>
<organism evidence="2 3">
    <name type="scientific">Spiribacter salinus</name>
    <dbReference type="NCBI Taxonomy" id="1335746"/>
    <lineage>
        <taxon>Bacteria</taxon>
        <taxon>Pseudomonadati</taxon>
        <taxon>Pseudomonadota</taxon>
        <taxon>Gammaproteobacteria</taxon>
        <taxon>Chromatiales</taxon>
        <taxon>Ectothiorhodospiraceae</taxon>
        <taxon>Spiribacter</taxon>
    </lineage>
</organism>
<keyword evidence="2" id="KW-0378">Hydrolase</keyword>
<dbReference type="SUPFAM" id="SSF51338">
    <property type="entry name" value="Composite domain of metallo-dependent hydrolases"/>
    <property type="match status" value="1"/>
</dbReference>
<evidence type="ECO:0000313" key="3">
    <source>
        <dbReference type="Proteomes" id="UP000315400"/>
    </source>
</evidence>
<comment type="caution">
    <text evidence="2">The sequence shown here is derived from an EMBL/GenBank/DDBJ whole genome shotgun (WGS) entry which is preliminary data.</text>
</comment>
<dbReference type="PANTHER" id="PTHR22642:SF2">
    <property type="entry name" value="PROTEIN LONG AFTER FAR-RED 3"/>
    <property type="match status" value="1"/>
</dbReference>
<feature type="domain" description="Amidohydrolase 3" evidence="1">
    <location>
        <begin position="53"/>
        <end position="537"/>
    </location>
</feature>
<name>A0A540VVU6_9GAMM</name>
<accession>A0A540VVU6</accession>
<dbReference type="SUPFAM" id="SSF51556">
    <property type="entry name" value="Metallo-dependent hydrolases"/>
    <property type="match status" value="1"/>
</dbReference>
<dbReference type="AlphaFoldDB" id="A0A540VVU6"/>
<proteinExistence type="predicted"/>
<reference evidence="2 3" key="1">
    <citation type="submission" date="2019-06" db="EMBL/GenBank/DDBJ databases">
        <title>Metagenome assembled Genome of Spiribacter salinus SL48-SHIP from the microbial mat of Salt Lake 48 (Novosibirsk region, Russia).</title>
        <authorList>
            <person name="Shipova A."/>
            <person name="Rozanov A.S."/>
            <person name="Bryanskaya A.V."/>
            <person name="Peltek S.E."/>
        </authorList>
    </citation>
    <scope>NUCLEOTIDE SEQUENCE [LARGE SCALE GENOMIC DNA]</scope>
    <source>
        <strain evidence="2">SL48-SHIP-2</strain>
    </source>
</reference>
<sequence length="542" mass="59115">MSGITVFRARKIITMDPNQPSATHVAVRDGHILAVGDASCADQWGPVTEDDSLADAVLMPGFVEGHSHMAETVFWEWAYAGYHDRLDPDGQHWPGKTDISNVVRDLRAHLDRLPENAPLIAWGFDPIFLESERLNREHLDAISATRPVVVLYSSGHLMCVNSCALKAVGYDRHSNIEGVMRGADGEPNGELQEMAAMFPVMRRMGMDTRTRSHLPDHVRAFGRICQRVGVTTATDLFAMMTDETAATLAATTSEPGYPVRIVPALSTIHSSSEDVRAQVETMTVLNHDALRFGPVKLMTDGSIQGFSARLKWPGYLDGQPNGIWNMAPEEIFSTCAMMQEAGIQMHIHTNGDEASELVLDALEAAARAHPWPDARHVLQHAQMMGAALFERAAKLGVCVNLFANHIWYFGDQHVALTIGHDRAARMDGCRSALDAGVKMAIHSDSPVTPMGPLFTAWCAVNRQTMTGRTLGEAQRISVQEALYAITMGAAYTLKMDAEIGSIETGKRADFAVLKDDPTAVEAMALKDIQVLGTVTSGHANLL</sequence>
<dbReference type="Pfam" id="PF07969">
    <property type="entry name" value="Amidohydro_3"/>
    <property type="match status" value="1"/>
</dbReference>
<dbReference type="CDD" id="cd01300">
    <property type="entry name" value="YtcJ_like"/>
    <property type="match status" value="1"/>
</dbReference>
<dbReference type="InterPro" id="IPR011059">
    <property type="entry name" value="Metal-dep_hydrolase_composite"/>
</dbReference>
<dbReference type="EMBL" id="VIFK01000018">
    <property type="protein sequence ID" value="TQF00264.1"/>
    <property type="molecule type" value="Genomic_DNA"/>
</dbReference>
<dbReference type="Gene3D" id="2.30.40.10">
    <property type="entry name" value="Urease, subunit C, domain 1"/>
    <property type="match status" value="1"/>
</dbReference>
<dbReference type="GO" id="GO:0016810">
    <property type="term" value="F:hydrolase activity, acting on carbon-nitrogen (but not peptide) bonds"/>
    <property type="evidence" value="ECO:0007669"/>
    <property type="project" value="InterPro"/>
</dbReference>
<dbReference type="InterPro" id="IPR013108">
    <property type="entry name" value="Amidohydro_3"/>
</dbReference>